<name>A0AAD7I9Q9_9AGAR</name>
<accession>A0AAD7I9Q9</accession>
<gene>
    <name evidence="1" type="ORF">B0H16DRAFT_100222</name>
</gene>
<evidence type="ECO:0000313" key="1">
    <source>
        <dbReference type="EMBL" id="KAJ7738175.1"/>
    </source>
</evidence>
<reference evidence="1" key="1">
    <citation type="submission" date="2023-03" db="EMBL/GenBank/DDBJ databases">
        <title>Massive genome expansion in bonnet fungi (Mycena s.s.) driven by repeated elements and novel gene families across ecological guilds.</title>
        <authorList>
            <consortium name="Lawrence Berkeley National Laboratory"/>
            <person name="Harder C.B."/>
            <person name="Miyauchi S."/>
            <person name="Viragh M."/>
            <person name="Kuo A."/>
            <person name="Thoen E."/>
            <person name="Andreopoulos B."/>
            <person name="Lu D."/>
            <person name="Skrede I."/>
            <person name="Drula E."/>
            <person name="Henrissat B."/>
            <person name="Morin E."/>
            <person name="Kohler A."/>
            <person name="Barry K."/>
            <person name="LaButti K."/>
            <person name="Morin E."/>
            <person name="Salamov A."/>
            <person name="Lipzen A."/>
            <person name="Mereny Z."/>
            <person name="Hegedus B."/>
            <person name="Baldrian P."/>
            <person name="Stursova M."/>
            <person name="Weitz H."/>
            <person name="Taylor A."/>
            <person name="Grigoriev I.V."/>
            <person name="Nagy L.G."/>
            <person name="Martin F."/>
            <person name="Kauserud H."/>
        </authorList>
    </citation>
    <scope>NUCLEOTIDE SEQUENCE</scope>
    <source>
        <strain evidence="1">CBHHK182m</strain>
    </source>
</reference>
<dbReference type="Proteomes" id="UP001215598">
    <property type="component" value="Unassembled WGS sequence"/>
</dbReference>
<dbReference type="SUPFAM" id="SSF53474">
    <property type="entry name" value="alpha/beta-Hydrolases"/>
    <property type="match status" value="1"/>
</dbReference>
<dbReference type="InterPro" id="IPR029058">
    <property type="entry name" value="AB_hydrolase_fold"/>
</dbReference>
<organism evidence="1 2">
    <name type="scientific">Mycena metata</name>
    <dbReference type="NCBI Taxonomy" id="1033252"/>
    <lineage>
        <taxon>Eukaryota</taxon>
        <taxon>Fungi</taxon>
        <taxon>Dikarya</taxon>
        <taxon>Basidiomycota</taxon>
        <taxon>Agaricomycotina</taxon>
        <taxon>Agaricomycetes</taxon>
        <taxon>Agaricomycetidae</taxon>
        <taxon>Agaricales</taxon>
        <taxon>Marasmiineae</taxon>
        <taxon>Mycenaceae</taxon>
        <taxon>Mycena</taxon>
    </lineage>
</organism>
<dbReference type="Gene3D" id="3.40.50.1820">
    <property type="entry name" value="alpha/beta hydrolase"/>
    <property type="match status" value="1"/>
</dbReference>
<evidence type="ECO:0000313" key="2">
    <source>
        <dbReference type="Proteomes" id="UP001215598"/>
    </source>
</evidence>
<keyword evidence="2" id="KW-1185">Reference proteome</keyword>
<comment type="caution">
    <text evidence="1">The sequence shown here is derived from an EMBL/GenBank/DDBJ whole genome shotgun (WGS) entry which is preliminary data.</text>
</comment>
<proteinExistence type="predicted"/>
<protein>
    <submittedName>
        <fullName evidence="1">Uncharacterized protein</fullName>
    </submittedName>
</protein>
<dbReference type="EMBL" id="JARKIB010000113">
    <property type="protein sequence ID" value="KAJ7738175.1"/>
    <property type="molecule type" value="Genomic_DNA"/>
</dbReference>
<sequence>MTKKLSSLWRRSISRRIQNSRITAIPTIYPRLLGAKIGRLYPSDPTQGSPFDTGTAHKLSPEYKRLAAFQGDLMFIGGRRYLREHASRTQNTWSWLSKLGKNASSLGATHTTDMGV</sequence>
<dbReference type="AlphaFoldDB" id="A0AAD7I9Q9"/>